<feature type="transmembrane region" description="Helical" evidence="1">
    <location>
        <begin position="6"/>
        <end position="28"/>
    </location>
</feature>
<organism evidence="2 3">
    <name type="scientific">Haloferula helveola</name>
    <dbReference type="NCBI Taxonomy" id="490095"/>
    <lineage>
        <taxon>Bacteria</taxon>
        <taxon>Pseudomonadati</taxon>
        <taxon>Verrucomicrobiota</taxon>
        <taxon>Verrucomicrobiia</taxon>
        <taxon>Verrucomicrobiales</taxon>
        <taxon>Verrucomicrobiaceae</taxon>
        <taxon>Haloferula</taxon>
    </lineage>
</organism>
<gene>
    <name evidence="2" type="ORF">HAHE_35230</name>
</gene>
<dbReference type="EMBL" id="AP024702">
    <property type="protein sequence ID" value="BCX49615.1"/>
    <property type="molecule type" value="Genomic_DNA"/>
</dbReference>
<keyword evidence="1" id="KW-0472">Membrane</keyword>
<dbReference type="RefSeq" id="WP_338686295.1">
    <property type="nucleotide sequence ID" value="NZ_AP024702.1"/>
</dbReference>
<sequence>MSLPESIPQISLGTAALLIFGAIASLAMLRGLLRILWGTIFLCASGFAAFFSWQHAPALGRQFLGKESALLSAALPLVVFLLTFFLLRYLARSVVRPLGEPNPDNAEKNRRSPIRWAVTLLLSLIPTALLWFAGATFLRHAGSVAEIRTYAESFDTAVTPDRTAFLAKLKENIEQALPADWFSSIDPLADEARVALAKLISAAESAPPKAIPVLEEPDIRDIVLSDPELRQLAREGRYSEILRDPRLDRMLENDNLREVLANTKL</sequence>
<evidence type="ECO:0000256" key="1">
    <source>
        <dbReference type="SAM" id="Phobius"/>
    </source>
</evidence>
<keyword evidence="1" id="KW-0812">Transmembrane</keyword>
<accession>A0ABM7RJA1</accession>
<name>A0ABM7RJA1_9BACT</name>
<feature type="transmembrane region" description="Helical" evidence="1">
    <location>
        <begin position="68"/>
        <end position="87"/>
    </location>
</feature>
<evidence type="ECO:0000313" key="2">
    <source>
        <dbReference type="EMBL" id="BCX49615.1"/>
    </source>
</evidence>
<feature type="transmembrane region" description="Helical" evidence="1">
    <location>
        <begin position="35"/>
        <end position="56"/>
    </location>
</feature>
<proteinExistence type="predicted"/>
<feature type="transmembrane region" description="Helical" evidence="1">
    <location>
        <begin position="116"/>
        <end position="138"/>
    </location>
</feature>
<dbReference type="Proteomes" id="UP001374893">
    <property type="component" value="Chromosome"/>
</dbReference>
<keyword evidence="3" id="KW-1185">Reference proteome</keyword>
<evidence type="ECO:0008006" key="4">
    <source>
        <dbReference type="Google" id="ProtNLM"/>
    </source>
</evidence>
<keyword evidence="1" id="KW-1133">Transmembrane helix</keyword>
<reference evidence="2 3" key="1">
    <citation type="submission" date="2021-06" db="EMBL/GenBank/DDBJ databases">
        <title>Complete genome of Haloferula helveola possessing various polysaccharide degrading enzymes.</title>
        <authorList>
            <person name="Takami H."/>
            <person name="Huang C."/>
            <person name="Hamasaki K."/>
        </authorList>
    </citation>
    <scope>NUCLEOTIDE SEQUENCE [LARGE SCALE GENOMIC DNA]</scope>
    <source>
        <strain evidence="2 3">CN-1</strain>
    </source>
</reference>
<protein>
    <recommendedName>
        <fullName evidence="4">CvpA family protein</fullName>
    </recommendedName>
</protein>
<evidence type="ECO:0000313" key="3">
    <source>
        <dbReference type="Proteomes" id="UP001374893"/>
    </source>
</evidence>